<feature type="region of interest" description="Disordered" evidence="1">
    <location>
        <begin position="1"/>
        <end position="82"/>
    </location>
</feature>
<dbReference type="PANTHER" id="PTHR22939">
    <property type="entry name" value="SERINE PROTEASE FAMILY S1C HTRA-RELATED"/>
    <property type="match status" value="1"/>
</dbReference>
<dbReference type="STRING" id="39060.SAMN05660706_101224"/>
<evidence type="ECO:0000313" key="3">
    <source>
        <dbReference type="EMBL" id="SFQ95631.1"/>
    </source>
</evidence>
<dbReference type="Pfam" id="PF13365">
    <property type="entry name" value="Trypsin_2"/>
    <property type="match status" value="1"/>
</dbReference>
<keyword evidence="2" id="KW-0812">Transmembrane</keyword>
<dbReference type="RefSeq" id="WP_092481615.1">
    <property type="nucleotide sequence ID" value="NZ_FOYM01000001.1"/>
</dbReference>
<sequence length="376" mass="41757">MQQDREPGRDNRDGTEDGVKSISSGNDRYRQEEEIPNREPGGGTRPSGGDRVESGAGSVEGSREDEYGDQYDDGFDYLEDDDEYEDYDEYLEEGYEDDPKKDYPEDYDLEYLKQFEDEEDKDADEAEEGDGEEPPRKSVALRLVALITVVAFLGLALAASWPVLQFPLAELVGRSLQLQRDIDVQHLQQAVVQIDVISKRPGASVMARRSSGTGFNIRADGLVVTNHHVIDNALNMTITFPDGGIYRAESWSSKPEFDLAVIKLAAREDAKELPVVPVDLDYLPGRNDDVRVVGNPLGLNNVVVEGRVDGYLRLRDRPEPVFSIDAPIYPGNSGSPVFNRNGEVIGVVFARYHAEVDGEEKIYGLAVPISELQVEV</sequence>
<dbReference type="SUPFAM" id="SSF50494">
    <property type="entry name" value="Trypsin-like serine proteases"/>
    <property type="match status" value="1"/>
</dbReference>
<dbReference type="PRINTS" id="PR00834">
    <property type="entry name" value="PROTEASES2C"/>
</dbReference>
<evidence type="ECO:0000256" key="1">
    <source>
        <dbReference type="SAM" id="MobiDB-lite"/>
    </source>
</evidence>
<reference evidence="4" key="1">
    <citation type="submission" date="2016-10" db="EMBL/GenBank/DDBJ databases">
        <authorList>
            <person name="Varghese N."/>
            <person name="Submissions S."/>
        </authorList>
    </citation>
    <scope>NUCLEOTIDE SEQUENCE [LARGE SCALE GENOMIC DNA]</scope>
    <source>
        <strain evidence="4">DSM 3669</strain>
    </source>
</reference>
<feature type="compositionally biased region" description="Acidic residues" evidence="1">
    <location>
        <begin position="66"/>
        <end position="82"/>
    </location>
</feature>
<gene>
    <name evidence="3" type="ORF">SAMN05660706_101224</name>
</gene>
<keyword evidence="2" id="KW-0472">Membrane</keyword>
<feature type="compositionally biased region" description="Basic and acidic residues" evidence="1">
    <location>
        <begin position="1"/>
        <end position="19"/>
    </location>
</feature>
<dbReference type="Gene3D" id="2.40.10.10">
    <property type="entry name" value="Trypsin-like serine proteases"/>
    <property type="match status" value="2"/>
</dbReference>
<organism evidence="3 4">
    <name type="scientific">Desulfoscipio geothermicus DSM 3669</name>
    <dbReference type="NCBI Taxonomy" id="1121426"/>
    <lineage>
        <taxon>Bacteria</taxon>
        <taxon>Bacillati</taxon>
        <taxon>Bacillota</taxon>
        <taxon>Clostridia</taxon>
        <taxon>Eubacteriales</taxon>
        <taxon>Desulfallaceae</taxon>
        <taxon>Desulfoscipio</taxon>
    </lineage>
</organism>
<dbReference type="EMBL" id="FOYM01000001">
    <property type="protein sequence ID" value="SFQ95631.1"/>
    <property type="molecule type" value="Genomic_DNA"/>
</dbReference>
<dbReference type="GO" id="GO:0006508">
    <property type="term" value="P:proteolysis"/>
    <property type="evidence" value="ECO:0007669"/>
    <property type="project" value="InterPro"/>
</dbReference>
<dbReference type="PANTHER" id="PTHR22939:SF129">
    <property type="entry name" value="SERINE PROTEASE HTRA2, MITOCHONDRIAL"/>
    <property type="match status" value="1"/>
</dbReference>
<feature type="compositionally biased region" description="Basic and acidic residues" evidence="1">
    <location>
        <begin position="27"/>
        <end position="37"/>
    </location>
</feature>
<dbReference type="GO" id="GO:0004252">
    <property type="term" value="F:serine-type endopeptidase activity"/>
    <property type="evidence" value="ECO:0007669"/>
    <property type="project" value="InterPro"/>
</dbReference>
<proteinExistence type="predicted"/>
<name>A0A1I6CR24_9FIRM</name>
<keyword evidence="2" id="KW-1133">Transmembrane helix</keyword>
<protein>
    <submittedName>
        <fullName evidence="3">Trypsin-like peptidase domain-containing protein</fullName>
    </submittedName>
</protein>
<keyword evidence="4" id="KW-1185">Reference proteome</keyword>
<dbReference type="InterPro" id="IPR009003">
    <property type="entry name" value="Peptidase_S1_PA"/>
</dbReference>
<evidence type="ECO:0000313" key="4">
    <source>
        <dbReference type="Proteomes" id="UP000199584"/>
    </source>
</evidence>
<accession>A0A1I6CR24</accession>
<dbReference type="InterPro" id="IPR001940">
    <property type="entry name" value="Peptidase_S1C"/>
</dbReference>
<dbReference type="Proteomes" id="UP000199584">
    <property type="component" value="Unassembled WGS sequence"/>
</dbReference>
<evidence type="ECO:0000256" key="2">
    <source>
        <dbReference type="SAM" id="Phobius"/>
    </source>
</evidence>
<dbReference type="InterPro" id="IPR043504">
    <property type="entry name" value="Peptidase_S1_PA_chymotrypsin"/>
</dbReference>
<dbReference type="AlphaFoldDB" id="A0A1I6CR24"/>
<feature type="transmembrane region" description="Helical" evidence="2">
    <location>
        <begin position="143"/>
        <end position="164"/>
    </location>
</feature>